<gene>
    <name evidence="2" type="ORF">X777_12729</name>
</gene>
<evidence type="ECO:0000313" key="2">
    <source>
        <dbReference type="EMBL" id="EZA48813.1"/>
    </source>
</evidence>
<feature type="region of interest" description="Disordered" evidence="1">
    <location>
        <begin position="1"/>
        <end position="50"/>
    </location>
</feature>
<proteinExistence type="predicted"/>
<dbReference type="AlphaFoldDB" id="A0A026VYC8"/>
<feature type="compositionally biased region" description="Basic and acidic residues" evidence="1">
    <location>
        <begin position="1"/>
        <end position="27"/>
    </location>
</feature>
<protein>
    <submittedName>
        <fullName evidence="2">Uncharacterized protein</fullName>
    </submittedName>
</protein>
<dbReference type="EMBL" id="KK107570">
    <property type="protein sequence ID" value="EZA48813.1"/>
    <property type="molecule type" value="Genomic_DNA"/>
</dbReference>
<reference evidence="2 3" key="1">
    <citation type="journal article" date="2014" name="Curr. Biol.">
        <title>The genome of the clonal raider ant Cerapachys biroi.</title>
        <authorList>
            <person name="Oxley P.R."/>
            <person name="Ji L."/>
            <person name="Fetter-Pruneda I."/>
            <person name="McKenzie S.K."/>
            <person name="Li C."/>
            <person name="Hu H."/>
            <person name="Zhang G."/>
            <person name="Kronauer D.J."/>
        </authorList>
    </citation>
    <scope>NUCLEOTIDE SEQUENCE [LARGE SCALE GENOMIC DNA]</scope>
</reference>
<evidence type="ECO:0000256" key="1">
    <source>
        <dbReference type="SAM" id="MobiDB-lite"/>
    </source>
</evidence>
<organism evidence="2 3">
    <name type="scientific">Ooceraea biroi</name>
    <name type="common">Clonal raider ant</name>
    <name type="synonym">Cerapachys biroi</name>
    <dbReference type="NCBI Taxonomy" id="2015173"/>
    <lineage>
        <taxon>Eukaryota</taxon>
        <taxon>Metazoa</taxon>
        <taxon>Ecdysozoa</taxon>
        <taxon>Arthropoda</taxon>
        <taxon>Hexapoda</taxon>
        <taxon>Insecta</taxon>
        <taxon>Pterygota</taxon>
        <taxon>Neoptera</taxon>
        <taxon>Endopterygota</taxon>
        <taxon>Hymenoptera</taxon>
        <taxon>Apocrita</taxon>
        <taxon>Aculeata</taxon>
        <taxon>Formicoidea</taxon>
        <taxon>Formicidae</taxon>
        <taxon>Dorylinae</taxon>
        <taxon>Ooceraea</taxon>
    </lineage>
</organism>
<evidence type="ECO:0000313" key="3">
    <source>
        <dbReference type="Proteomes" id="UP000053097"/>
    </source>
</evidence>
<accession>A0A026VYC8</accession>
<sequence length="79" mass="9089">MRSKSQEKRVKIDYGKGKRRQLEEKRAGQGISIQRGDRMRDVACGPRGRTRRPTLACASVLQGSSGLMNKRGFRRRRQE</sequence>
<name>A0A026VYC8_OOCBI</name>
<keyword evidence="3" id="KW-1185">Reference proteome</keyword>
<dbReference type="Proteomes" id="UP000053097">
    <property type="component" value="Unassembled WGS sequence"/>
</dbReference>